<protein>
    <submittedName>
        <fullName evidence="5">N-acetylmuramoyl-L-alanine amidase</fullName>
        <ecNumber evidence="5">3.5.1.28</ecNumber>
    </submittedName>
</protein>
<evidence type="ECO:0000259" key="4">
    <source>
        <dbReference type="SMART" id="SM00646"/>
    </source>
</evidence>
<keyword evidence="1 5" id="KW-0378">Hydrolase</keyword>
<keyword evidence="3" id="KW-0732">Signal</keyword>
<feature type="chain" id="PRO_5044233927" evidence="3">
    <location>
        <begin position="35"/>
        <end position="303"/>
    </location>
</feature>
<dbReference type="Pfam" id="PF01520">
    <property type="entry name" value="Amidase_3"/>
    <property type="match status" value="1"/>
</dbReference>
<evidence type="ECO:0000256" key="3">
    <source>
        <dbReference type="SAM" id="SignalP"/>
    </source>
</evidence>
<feature type="compositionally biased region" description="Polar residues" evidence="2">
    <location>
        <begin position="94"/>
        <end position="109"/>
    </location>
</feature>
<dbReference type="PANTHER" id="PTHR30404:SF0">
    <property type="entry name" value="N-ACETYLMURAMOYL-L-ALANINE AMIDASE AMIC"/>
    <property type="match status" value="1"/>
</dbReference>
<dbReference type="EMBL" id="CP163444">
    <property type="protein sequence ID" value="XDQ71259.1"/>
    <property type="molecule type" value="Genomic_DNA"/>
</dbReference>
<evidence type="ECO:0000313" key="5">
    <source>
        <dbReference type="EMBL" id="XDQ71259.1"/>
    </source>
</evidence>
<dbReference type="CDD" id="cd02696">
    <property type="entry name" value="MurNAc-LAA"/>
    <property type="match status" value="1"/>
</dbReference>
<dbReference type="SUPFAM" id="SSF53187">
    <property type="entry name" value="Zn-dependent exopeptidases"/>
    <property type="match status" value="1"/>
</dbReference>
<dbReference type="RefSeq" id="WP_369143965.1">
    <property type="nucleotide sequence ID" value="NZ_CP163444.1"/>
</dbReference>
<dbReference type="GO" id="GO:0008745">
    <property type="term" value="F:N-acetylmuramoyl-L-alanine amidase activity"/>
    <property type="evidence" value="ECO:0007669"/>
    <property type="project" value="UniProtKB-EC"/>
</dbReference>
<reference evidence="5" key="1">
    <citation type="submission" date="2024-07" db="EMBL/GenBank/DDBJ databases">
        <authorList>
            <person name="Yu S.T."/>
        </authorList>
    </citation>
    <scope>NUCLEOTIDE SEQUENCE</scope>
    <source>
        <strain evidence="5">R44</strain>
    </source>
</reference>
<sequence>MPYDHRNTARRTLALALAATGCCAVLAGCGASQAAPPAGKAQEATQGESGTQSRPPFASAPAAPSAPRTTHAPPAAQGSGSLAGKTIVIDPGHNSGNFRHSTEINQKVNIGTNRKECDTTGTSTDAGYTEASFTSDVSHRLRDLLTARGAKVVLTHDGDRPWGPCIDERARIGNAARADAVVSVHADGSAVGHRGFHVILPAKVQAGAADTAKIVGPSRTLGERIADRFARATGTSPANYIGSGTGLDVRDDLGGLNLSTVPKVFVECGNMRDPKDAQLLTSATWRQKAAQGLADGIATYLKG</sequence>
<dbReference type="GO" id="GO:0030288">
    <property type="term" value="C:outer membrane-bounded periplasmic space"/>
    <property type="evidence" value="ECO:0007669"/>
    <property type="project" value="TreeGrafter"/>
</dbReference>
<feature type="compositionally biased region" description="Low complexity" evidence="2">
    <location>
        <begin position="54"/>
        <end position="76"/>
    </location>
</feature>
<feature type="signal peptide" evidence="3">
    <location>
        <begin position="1"/>
        <end position="34"/>
    </location>
</feature>
<evidence type="ECO:0000256" key="1">
    <source>
        <dbReference type="ARBA" id="ARBA00022801"/>
    </source>
</evidence>
<dbReference type="AlphaFoldDB" id="A0AB39SVK7"/>
<dbReference type="Gene3D" id="3.40.630.40">
    <property type="entry name" value="Zn-dependent exopeptidases"/>
    <property type="match status" value="1"/>
</dbReference>
<organism evidence="5">
    <name type="scientific">Streptomyces sp. R44</name>
    <dbReference type="NCBI Taxonomy" id="3238633"/>
    <lineage>
        <taxon>Bacteria</taxon>
        <taxon>Bacillati</taxon>
        <taxon>Actinomycetota</taxon>
        <taxon>Actinomycetes</taxon>
        <taxon>Kitasatosporales</taxon>
        <taxon>Streptomycetaceae</taxon>
        <taxon>Streptomyces</taxon>
    </lineage>
</organism>
<feature type="compositionally biased region" description="Polar residues" evidence="2">
    <location>
        <begin position="43"/>
        <end position="53"/>
    </location>
</feature>
<dbReference type="GO" id="GO:0009253">
    <property type="term" value="P:peptidoglycan catabolic process"/>
    <property type="evidence" value="ECO:0007669"/>
    <property type="project" value="InterPro"/>
</dbReference>
<dbReference type="InterPro" id="IPR002508">
    <property type="entry name" value="MurNAc-LAA_cat"/>
</dbReference>
<feature type="region of interest" description="Disordered" evidence="2">
    <location>
        <begin position="34"/>
        <end position="109"/>
    </location>
</feature>
<feature type="domain" description="MurNAc-LAA" evidence="4">
    <location>
        <begin position="170"/>
        <end position="298"/>
    </location>
</feature>
<accession>A0AB39SVK7</accession>
<dbReference type="PROSITE" id="PS51257">
    <property type="entry name" value="PROKAR_LIPOPROTEIN"/>
    <property type="match status" value="1"/>
</dbReference>
<gene>
    <name evidence="5" type="ORF">AB5J54_12300</name>
</gene>
<dbReference type="EC" id="3.5.1.28" evidence="5"/>
<dbReference type="InterPro" id="IPR050695">
    <property type="entry name" value="N-acetylmuramoyl_amidase_3"/>
</dbReference>
<proteinExistence type="predicted"/>
<name>A0AB39SVK7_9ACTN</name>
<evidence type="ECO:0000256" key="2">
    <source>
        <dbReference type="SAM" id="MobiDB-lite"/>
    </source>
</evidence>
<dbReference type="SMART" id="SM00646">
    <property type="entry name" value="Ami_3"/>
    <property type="match status" value="1"/>
</dbReference>
<dbReference type="PANTHER" id="PTHR30404">
    <property type="entry name" value="N-ACETYLMURAMOYL-L-ALANINE AMIDASE"/>
    <property type="match status" value="1"/>
</dbReference>